<proteinExistence type="predicted"/>
<dbReference type="HOGENOM" id="CLU_000288_7_18_1"/>
<evidence type="ECO:0000313" key="5">
    <source>
        <dbReference type="Proteomes" id="UP000027265"/>
    </source>
</evidence>
<dbReference type="InterPro" id="IPR001245">
    <property type="entry name" value="Ser-Thr/Tyr_kinase_cat_dom"/>
</dbReference>
<dbReference type="PANTHER" id="PTHR44329">
    <property type="entry name" value="SERINE/THREONINE-PROTEIN KINASE TNNI3K-RELATED"/>
    <property type="match status" value="1"/>
</dbReference>
<accession>A0A067P4W9</accession>
<gene>
    <name evidence="4" type="ORF">JAAARDRAFT_200433</name>
</gene>
<dbReference type="Gene3D" id="1.10.510.10">
    <property type="entry name" value="Transferase(Phosphotransferase) domain 1"/>
    <property type="match status" value="1"/>
</dbReference>
<evidence type="ECO:0000256" key="1">
    <source>
        <dbReference type="ARBA" id="ARBA00022741"/>
    </source>
</evidence>
<dbReference type="InterPro" id="IPR011009">
    <property type="entry name" value="Kinase-like_dom_sf"/>
</dbReference>
<dbReference type="SUPFAM" id="SSF56112">
    <property type="entry name" value="Protein kinase-like (PK-like)"/>
    <property type="match status" value="1"/>
</dbReference>
<dbReference type="STRING" id="933084.A0A067P4W9"/>
<dbReference type="PROSITE" id="PS00109">
    <property type="entry name" value="PROTEIN_KINASE_TYR"/>
    <property type="match status" value="1"/>
</dbReference>
<dbReference type="GO" id="GO:0005524">
    <property type="term" value="F:ATP binding"/>
    <property type="evidence" value="ECO:0007669"/>
    <property type="project" value="UniProtKB-KW"/>
</dbReference>
<evidence type="ECO:0000256" key="2">
    <source>
        <dbReference type="ARBA" id="ARBA00022840"/>
    </source>
</evidence>
<dbReference type="AlphaFoldDB" id="A0A067P4W9"/>
<evidence type="ECO:0000313" key="4">
    <source>
        <dbReference type="EMBL" id="KDQ49923.1"/>
    </source>
</evidence>
<dbReference type="Proteomes" id="UP000027265">
    <property type="component" value="Unassembled WGS sequence"/>
</dbReference>
<dbReference type="EMBL" id="KL197770">
    <property type="protein sequence ID" value="KDQ49923.1"/>
    <property type="molecule type" value="Genomic_DNA"/>
</dbReference>
<dbReference type="InterPro" id="IPR000719">
    <property type="entry name" value="Prot_kinase_dom"/>
</dbReference>
<protein>
    <recommendedName>
        <fullName evidence="3">Protein kinase domain-containing protein</fullName>
    </recommendedName>
</protein>
<dbReference type="GO" id="GO:0004674">
    <property type="term" value="F:protein serine/threonine kinase activity"/>
    <property type="evidence" value="ECO:0007669"/>
    <property type="project" value="TreeGrafter"/>
</dbReference>
<dbReference type="OrthoDB" id="4062651at2759"/>
<dbReference type="InterPro" id="IPR008266">
    <property type="entry name" value="Tyr_kinase_AS"/>
</dbReference>
<dbReference type="InParanoid" id="A0A067P4W9"/>
<keyword evidence="1" id="KW-0547">Nucleotide-binding</keyword>
<dbReference type="Pfam" id="PF07714">
    <property type="entry name" value="PK_Tyr_Ser-Thr"/>
    <property type="match status" value="1"/>
</dbReference>
<dbReference type="PROSITE" id="PS50011">
    <property type="entry name" value="PROTEIN_KINASE_DOM"/>
    <property type="match status" value="1"/>
</dbReference>
<dbReference type="InterPro" id="IPR051681">
    <property type="entry name" value="Ser/Thr_Kinases-Pseudokinases"/>
</dbReference>
<dbReference type="PANTHER" id="PTHR44329:SF298">
    <property type="entry name" value="MIXED LINEAGE KINASE DOMAIN-LIKE PROTEIN"/>
    <property type="match status" value="1"/>
</dbReference>
<keyword evidence="2" id="KW-0067">ATP-binding</keyword>
<organism evidence="4 5">
    <name type="scientific">Jaapia argillacea MUCL 33604</name>
    <dbReference type="NCBI Taxonomy" id="933084"/>
    <lineage>
        <taxon>Eukaryota</taxon>
        <taxon>Fungi</taxon>
        <taxon>Dikarya</taxon>
        <taxon>Basidiomycota</taxon>
        <taxon>Agaricomycotina</taxon>
        <taxon>Agaricomycetes</taxon>
        <taxon>Agaricomycetidae</taxon>
        <taxon>Jaapiales</taxon>
        <taxon>Jaapiaceae</taxon>
        <taxon>Jaapia</taxon>
    </lineage>
</organism>
<sequence length="327" mass="36298">MRESTQEVAGISKCSAVEMQDLRRRCIRLLIALSKSSDELPPSLFISEGLDTPPGRDPVKSGGFADIFKGVYLGREAAFKRMRIFITGANPITARKTLLQETLFWRQANHPSILPFYGVWRDYPAMESMPYLILPWISHGDAHNFCQTRAILPAVINRLLIQVAEGLEYLHAEGMIHGDLTGSNVLIDERDGQHHARLCDFGLTSLFTNSTSFLQTANHSTATGGAPRWMARELFWPTLSDPTFASDIYAFGCVALELYSGLEPFHGIHAFQVPQVISAGQLPQNPGGGQYGRFIPAQLWESIGDCWKANPEDRPNATAVLTVLRQL</sequence>
<reference evidence="5" key="1">
    <citation type="journal article" date="2014" name="Proc. Natl. Acad. Sci. U.S.A.">
        <title>Extensive sampling of basidiomycete genomes demonstrates inadequacy of the white-rot/brown-rot paradigm for wood decay fungi.</title>
        <authorList>
            <person name="Riley R."/>
            <person name="Salamov A.A."/>
            <person name="Brown D.W."/>
            <person name="Nagy L.G."/>
            <person name="Floudas D."/>
            <person name="Held B.W."/>
            <person name="Levasseur A."/>
            <person name="Lombard V."/>
            <person name="Morin E."/>
            <person name="Otillar R."/>
            <person name="Lindquist E.A."/>
            <person name="Sun H."/>
            <person name="LaButti K.M."/>
            <person name="Schmutz J."/>
            <person name="Jabbour D."/>
            <person name="Luo H."/>
            <person name="Baker S.E."/>
            <person name="Pisabarro A.G."/>
            <person name="Walton J.D."/>
            <person name="Blanchette R.A."/>
            <person name="Henrissat B."/>
            <person name="Martin F."/>
            <person name="Cullen D."/>
            <person name="Hibbett D.S."/>
            <person name="Grigoriev I.V."/>
        </authorList>
    </citation>
    <scope>NUCLEOTIDE SEQUENCE [LARGE SCALE GENOMIC DNA]</scope>
    <source>
        <strain evidence="5">MUCL 33604</strain>
    </source>
</reference>
<keyword evidence="5" id="KW-1185">Reference proteome</keyword>
<evidence type="ECO:0000259" key="3">
    <source>
        <dbReference type="PROSITE" id="PS50011"/>
    </source>
</evidence>
<name>A0A067P4W9_9AGAM</name>
<feature type="domain" description="Protein kinase" evidence="3">
    <location>
        <begin position="53"/>
        <end position="327"/>
    </location>
</feature>